<proteinExistence type="predicted"/>
<reference evidence="1" key="2">
    <citation type="journal article" date="2015" name="Data Brief">
        <title>Shoot transcriptome of the giant reed, Arundo donax.</title>
        <authorList>
            <person name="Barrero R.A."/>
            <person name="Guerrero F.D."/>
            <person name="Moolhuijzen P."/>
            <person name="Goolsby J.A."/>
            <person name="Tidwell J."/>
            <person name="Bellgard S.E."/>
            <person name="Bellgard M.I."/>
        </authorList>
    </citation>
    <scope>NUCLEOTIDE SEQUENCE</scope>
    <source>
        <tissue evidence="1">Shoot tissue taken approximately 20 cm above the soil surface</tissue>
    </source>
</reference>
<protein>
    <submittedName>
        <fullName evidence="1">Uncharacterized protein</fullName>
    </submittedName>
</protein>
<dbReference type="EMBL" id="GBRH01208883">
    <property type="protein sequence ID" value="JAD89012.1"/>
    <property type="molecule type" value="Transcribed_RNA"/>
</dbReference>
<accession>A0A0A9DZ41</accession>
<reference evidence="1" key="1">
    <citation type="submission" date="2014-09" db="EMBL/GenBank/DDBJ databases">
        <authorList>
            <person name="Magalhaes I.L.F."/>
            <person name="Oliveira U."/>
            <person name="Santos F.R."/>
            <person name="Vidigal T.H.D.A."/>
            <person name="Brescovit A.D."/>
            <person name="Santos A.J."/>
        </authorList>
    </citation>
    <scope>NUCLEOTIDE SEQUENCE</scope>
    <source>
        <tissue evidence="1">Shoot tissue taken approximately 20 cm above the soil surface</tissue>
    </source>
</reference>
<organism evidence="1">
    <name type="scientific">Arundo donax</name>
    <name type="common">Giant reed</name>
    <name type="synonym">Donax arundinaceus</name>
    <dbReference type="NCBI Taxonomy" id="35708"/>
    <lineage>
        <taxon>Eukaryota</taxon>
        <taxon>Viridiplantae</taxon>
        <taxon>Streptophyta</taxon>
        <taxon>Embryophyta</taxon>
        <taxon>Tracheophyta</taxon>
        <taxon>Spermatophyta</taxon>
        <taxon>Magnoliopsida</taxon>
        <taxon>Liliopsida</taxon>
        <taxon>Poales</taxon>
        <taxon>Poaceae</taxon>
        <taxon>PACMAD clade</taxon>
        <taxon>Arundinoideae</taxon>
        <taxon>Arundineae</taxon>
        <taxon>Arundo</taxon>
    </lineage>
</organism>
<name>A0A0A9DZ41_ARUDO</name>
<sequence>MRSQGIHKVISHGVCSLQTMWC</sequence>
<dbReference type="AlphaFoldDB" id="A0A0A9DZ41"/>
<evidence type="ECO:0000313" key="1">
    <source>
        <dbReference type="EMBL" id="JAD89012.1"/>
    </source>
</evidence>